<accession>A0A1F8DT85</accession>
<evidence type="ECO:0000313" key="2">
    <source>
        <dbReference type="Proteomes" id="UP000177029"/>
    </source>
</evidence>
<dbReference type="STRING" id="1802555.A2755_00610"/>
<dbReference type="AlphaFoldDB" id="A0A1F8DT85"/>
<dbReference type="InterPro" id="IPR013078">
    <property type="entry name" value="His_Pase_superF_clade-1"/>
</dbReference>
<protein>
    <recommendedName>
        <fullName evidence="3">Phosphoglycerate mutase (2,3-diphosphoglycerate-dependent)</fullName>
    </recommendedName>
</protein>
<reference evidence="1 2" key="1">
    <citation type="journal article" date="2016" name="Nat. Commun.">
        <title>Thousands of microbial genomes shed light on interconnected biogeochemical processes in an aquifer system.</title>
        <authorList>
            <person name="Anantharaman K."/>
            <person name="Brown C.T."/>
            <person name="Hug L.A."/>
            <person name="Sharon I."/>
            <person name="Castelle C.J."/>
            <person name="Probst A.J."/>
            <person name="Thomas B.C."/>
            <person name="Singh A."/>
            <person name="Wilkins M.J."/>
            <person name="Karaoz U."/>
            <person name="Brodie E.L."/>
            <person name="Williams K.H."/>
            <person name="Hubbard S.S."/>
            <person name="Banfield J.F."/>
        </authorList>
    </citation>
    <scope>NUCLEOTIDE SEQUENCE [LARGE SCALE GENOMIC DNA]</scope>
</reference>
<dbReference type="EMBL" id="MGIP01000005">
    <property type="protein sequence ID" value="OGM91853.1"/>
    <property type="molecule type" value="Genomic_DNA"/>
</dbReference>
<evidence type="ECO:0008006" key="3">
    <source>
        <dbReference type="Google" id="ProtNLM"/>
    </source>
</evidence>
<gene>
    <name evidence="1" type="ORF">A2755_00610</name>
</gene>
<sequence length="92" mass="10781">MNGENKADVRDRVRSFLSTLVREYSQQKVLIISHHLTLLCLRANLERWTREMFVKIDKTEKPINCGVTIYKGDFRKGTDGKLMLKSYNGKLY</sequence>
<organism evidence="1 2">
    <name type="scientific">Candidatus Wolfebacteria bacterium RIFCSPHIGHO2_01_FULL_48_22</name>
    <dbReference type="NCBI Taxonomy" id="1802555"/>
    <lineage>
        <taxon>Bacteria</taxon>
        <taxon>Candidatus Wolfeibacteriota</taxon>
    </lineage>
</organism>
<name>A0A1F8DT85_9BACT</name>
<dbReference type="Gene3D" id="3.40.50.1240">
    <property type="entry name" value="Phosphoglycerate mutase-like"/>
    <property type="match status" value="1"/>
</dbReference>
<dbReference type="Pfam" id="PF00300">
    <property type="entry name" value="His_Phos_1"/>
    <property type="match status" value="1"/>
</dbReference>
<dbReference type="InterPro" id="IPR029033">
    <property type="entry name" value="His_PPase_superfam"/>
</dbReference>
<evidence type="ECO:0000313" key="1">
    <source>
        <dbReference type="EMBL" id="OGM91853.1"/>
    </source>
</evidence>
<comment type="caution">
    <text evidence="1">The sequence shown here is derived from an EMBL/GenBank/DDBJ whole genome shotgun (WGS) entry which is preliminary data.</text>
</comment>
<proteinExistence type="predicted"/>
<dbReference type="SUPFAM" id="SSF53254">
    <property type="entry name" value="Phosphoglycerate mutase-like"/>
    <property type="match status" value="1"/>
</dbReference>
<dbReference type="Proteomes" id="UP000177029">
    <property type="component" value="Unassembled WGS sequence"/>
</dbReference>